<dbReference type="GO" id="GO:0004984">
    <property type="term" value="F:olfactory receptor activity"/>
    <property type="evidence" value="ECO:0007669"/>
    <property type="project" value="InterPro"/>
</dbReference>
<dbReference type="Pfam" id="PF13853">
    <property type="entry name" value="7tm_4"/>
    <property type="match status" value="1"/>
</dbReference>
<feature type="transmembrane region" description="Helical" evidence="13">
    <location>
        <begin position="44"/>
        <end position="71"/>
    </location>
</feature>
<dbReference type="PRINTS" id="PR00237">
    <property type="entry name" value="GPCRRHODOPSN"/>
</dbReference>
<evidence type="ECO:0000256" key="11">
    <source>
        <dbReference type="ARBA" id="ARBA00023224"/>
    </source>
</evidence>
<evidence type="ECO:0000313" key="15">
    <source>
        <dbReference type="Proteomes" id="UP000189705"/>
    </source>
</evidence>
<keyword evidence="6" id="KW-0552">Olfaction</keyword>
<feature type="transmembrane region" description="Helical" evidence="13">
    <location>
        <begin position="335"/>
        <end position="356"/>
    </location>
</feature>
<sequence length="509" mass="57203">MTQDEEISTKTVSVLHSLPMNMSNCNTVTEFLLLGFSDTRELQVLHFVIFLAAYLAALVVNLLVITVVTMYHNFHKHMNYFLVNLSILDLGSISVIIPKSMANSLLNTRTKSYSGCVTQVFFFSLFCIADPAFLSIMAYDRMFQRDVSDAKLGSHRRLKTSLVFDEGFYAVKFKNLTLKERVDFLISSGHCCLDGMGMTNQTCVKELVLLGFSDFQEMQTLLFVLVSISYVAALTGNMLIVFLTLRDPALHTPMYFFLGNLSFLEVCYTSVILPKMLVDLLSGTPTITLTGCGGQMFFFNILATAECFLLSVMAYDRYVAICKPLQYTLIMSRRICAQMSAFSWSFGILLAIWQFYTIFTKPFCGSNKISHFFCDIVLVMQLPSADTYTNEVVVTTLAVPFLLILLSYVLIISSILKMPSAEGRHKAFSTCSSHLIVVSLFYGTGTVVYLQPSSAHTQGNDRFFALMYTVMTPVCNPIIYSLRNTEIKSAFKKSIGRKLFPHIRSLKGF</sequence>
<keyword evidence="7 13" id="KW-1133">Transmembrane helix</keyword>
<dbReference type="GO" id="GO:0005886">
    <property type="term" value="C:plasma membrane"/>
    <property type="evidence" value="ECO:0007669"/>
    <property type="project" value="UniProtKB-SubCell"/>
</dbReference>
<evidence type="ECO:0000256" key="12">
    <source>
        <dbReference type="RuleBase" id="RU000688"/>
    </source>
</evidence>
<dbReference type="InterPro" id="IPR000725">
    <property type="entry name" value="Olfact_rcpt"/>
</dbReference>
<keyword evidence="15" id="KW-1185">Reference proteome</keyword>
<accession>A0A1U8DP42</accession>
<evidence type="ECO:0000256" key="4">
    <source>
        <dbReference type="ARBA" id="ARBA00022606"/>
    </source>
</evidence>
<dbReference type="RefSeq" id="XP_014382983.2">
    <property type="nucleotide sequence ID" value="XM_014527497.2"/>
</dbReference>
<feature type="transmembrane region" description="Helical" evidence="13">
    <location>
        <begin position="463"/>
        <end position="482"/>
    </location>
</feature>
<dbReference type="Gene3D" id="1.20.1070.10">
    <property type="entry name" value="Rhodopsin 7-helix transmembrane proteins"/>
    <property type="match status" value="2"/>
</dbReference>
<dbReference type="PROSITE" id="PS50262">
    <property type="entry name" value="G_PROTEIN_RECEP_F1_2"/>
    <property type="match status" value="2"/>
</dbReference>
<dbReference type="FunFam" id="1.10.1220.70:FF:000001">
    <property type="entry name" value="Olfactory receptor"/>
    <property type="match status" value="1"/>
</dbReference>
<feature type="transmembrane region" description="Helical" evidence="13">
    <location>
        <begin position="117"/>
        <end position="139"/>
    </location>
</feature>
<dbReference type="InterPro" id="IPR050516">
    <property type="entry name" value="Olfactory_GPCR"/>
</dbReference>
<gene>
    <name evidence="16" type="primary">LOC102368499</name>
</gene>
<feature type="domain" description="G-protein coupled receptors family 1 profile" evidence="14">
    <location>
        <begin position="60"/>
        <end position="143"/>
    </location>
</feature>
<evidence type="ECO:0000256" key="3">
    <source>
        <dbReference type="ARBA" id="ARBA00022475"/>
    </source>
</evidence>
<dbReference type="Pfam" id="PF00001">
    <property type="entry name" value="7tm_1"/>
    <property type="match status" value="1"/>
</dbReference>
<evidence type="ECO:0000313" key="16">
    <source>
        <dbReference type="RefSeq" id="XP_014382983.2"/>
    </source>
</evidence>
<reference evidence="16" key="1">
    <citation type="submission" date="2025-08" db="UniProtKB">
        <authorList>
            <consortium name="RefSeq"/>
        </authorList>
    </citation>
    <scope>IDENTIFICATION</scope>
</reference>
<evidence type="ECO:0000256" key="1">
    <source>
        <dbReference type="ARBA" id="ARBA00004651"/>
    </source>
</evidence>
<keyword evidence="4" id="KW-0716">Sensory transduction</keyword>
<keyword evidence="5 12" id="KW-0812">Transmembrane</keyword>
<dbReference type="SMART" id="SM01381">
    <property type="entry name" value="7TM_GPCR_Srsx"/>
    <property type="match status" value="1"/>
</dbReference>
<dbReference type="Proteomes" id="UP000189705">
    <property type="component" value="Unplaced"/>
</dbReference>
<dbReference type="InParanoid" id="A0A1U8DP42"/>
<evidence type="ECO:0000256" key="8">
    <source>
        <dbReference type="ARBA" id="ARBA00023040"/>
    </source>
</evidence>
<dbReference type="CDD" id="cd00637">
    <property type="entry name" value="7tm_classA_rhodopsin-like"/>
    <property type="match status" value="1"/>
</dbReference>
<feature type="domain" description="G-protein coupled receptors family 1 profile" evidence="14">
    <location>
        <begin position="236"/>
        <end position="480"/>
    </location>
</feature>
<protein>
    <submittedName>
        <fullName evidence="16">LOW QUALITY PROTEIN: olfactory receptor 10A7-like</fullName>
    </submittedName>
</protein>
<feature type="transmembrane region" description="Helical" evidence="13">
    <location>
        <begin position="255"/>
        <end position="277"/>
    </location>
</feature>
<dbReference type="CDD" id="cd15225">
    <property type="entry name" value="7tmA_OR10A-like"/>
    <property type="match status" value="1"/>
</dbReference>
<organism evidence="15 16">
    <name type="scientific">Alligator sinensis</name>
    <name type="common">Chinese alligator</name>
    <dbReference type="NCBI Taxonomy" id="38654"/>
    <lineage>
        <taxon>Eukaryota</taxon>
        <taxon>Metazoa</taxon>
        <taxon>Chordata</taxon>
        <taxon>Craniata</taxon>
        <taxon>Vertebrata</taxon>
        <taxon>Euteleostomi</taxon>
        <taxon>Archelosauria</taxon>
        <taxon>Archosauria</taxon>
        <taxon>Crocodylia</taxon>
        <taxon>Alligatoridae</taxon>
        <taxon>Alligatorinae</taxon>
        <taxon>Alligator</taxon>
    </lineage>
</organism>
<dbReference type="FunFam" id="1.20.1070.10:FF:000001">
    <property type="entry name" value="Olfactory receptor"/>
    <property type="match status" value="1"/>
</dbReference>
<dbReference type="PANTHER" id="PTHR26452">
    <property type="entry name" value="OLFACTORY RECEPTOR"/>
    <property type="match status" value="1"/>
</dbReference>
<evidence type="ECO:0000256" key="9">
    <source>
        <dbReference type="ARBA" id="ARBA00023136"/>
    </source>
</evidence>
<comment type="subcellular location">
    <subcellularLocation>
        <location evidence="1">Cell membrane</location>
        <topology evidence="1">Multi-pass membrane protein</topology>
    </subcellularLocation>
</comment>
<feature type="transmembrane region" description="Helical" evidence="13">
    <location>
        <begin position="297"/>
        <end position="315"/>
    </location>
</feature>
<dbReference type="InterPro" id="IPR000276">
    <property type="entry name" value="GPCR_Rhodpsn"/>
</dbReference>
<dbReference type="AlphaFoldDB" id="A0A1U8DP42"/>
<feature type="transmembrane region" description="Helical" evidence="13">
    <location>
        <begin position="428"/>
        <end position="451"/>
    </location>
</feature>
<evidence type="ECO:0000256" key="6">
    <source>
        <dbReference type="ARBA" id="ARBA00022725"/>
    </source>
</evidence>
<dbReference type="GeneID" id="102368499"/>
<feature type="transmembrane region" description="Helical" evidence="13">
    <location>
        <begin position="77"/>
        <end position="97"/>
    </location>
</feature>
<feature type="transmembrane region" description="Helical" evidence="13">
    <location>
        <begin position="221"/>
        <end position="243"/>
    </location>
</feature>
<proteinExistence type="inferred from homology"/>
<dbReference type="KEGG" id="asn:102368499"/>
<dbReference type="PRINTS" id="PR00245">
    <property type="entry name" value="OLFACTORYR"/>
</dbReference>
<dbReference type="PROSITE" id="PS00237">
    <property type="entry name" value="G_PROTEIN_RECEP_F1_1"/>
    <property type="match status" value="1"/>
</dbReference>
<evidence type="ECO:0000256" key="13">
    <source>
        <dbReference type="SAM" id="Phobius"/>
    </source>
</evidence>
<dbReference type="InterPro" id="IPR017452">
    <property type="entry name" value="GPCR_Rhodpsn_7TM"/>
</dbReference>
<feature type="transmembrane region" description="Helical" evidence="13">
    <location>
        <begin position="392"/>
        <end position="416"/>
    </location>
</feature>
<evidence type="ECO:0000256" key="2">
    <source>
        <dbReference type="ARBA" id="ARBA00010663"/>
    </source>
</evidence>
<dbReference type="GO" id="GO:0004930">
    <property type="term" value="F:G protein-coupled receptor activity"/>
    <property type="evidence" value="ECO:0007669"/>
    <property type="project" value="UniProtKB-KW"/>
</dbReference>
<keyword evidence="10 12" id="KW-0675">Receptor</keyword>
<evidence type="ECO:0000256" key="10">
    <source>
        <dbReference type="ARBA" id="ARBA00023170"/>
    </source>
</evidence>
<keyword evidence="8 12" id="KW-0297">G-protein coupled receptor</keyword>
<comment type="similarity">
    <text evidence="2 12">Belongs to the G-protein coupled receptor 1 family.</text>
</comment>
<dbReference type="SUPFAM" id="SSF81321">
    <property type="entry name" value="Family A G protein-coupled receptor-like"/>
    <property type="match status" value="2"/>
</dbReference>
<keyword evidence="11 12" id="KW-0807">Transducer</keyword>
<keyword evidence="3" id="KW-1003">Cell membrane</keyword>
<keyword evidence="9 13" id="KW-0472">Membrane</keyword>
<evidence type="ECO:0000259" key="14">
    <source>
        <dbReference type="PROSITE" id="PS50262"/>
    </source>
</evidence>
<name>A0A1U8DP42_ALLSI</name>
<evidence type="ECO:0000256" key="5">
    <source>
        <dbReference type="ARBA" id="ARBA00022692"/>
    </source>
</evidence>
<evidence type="ECO:0000256" key="7">
    <source>
        <dbReference type="ARBA" id="ARBA00022989"/>
    </source>
</evidence>